<dbReference type="CDD" id="cd00093">
    <property type="entry name" value="HTH_XRE"/>
    <property type="match status" value="1"/>
</dbReference>
<name>A0A177KP96_9BACI</name>
<dbReference type="PROSITE" id="PS50943">
    <property type="entry name" value="HTH_CROC1"/>
    <property type="match status" value="1"/>
</dbReference>
<dbReference type="InterPro" id="IPR010982">
    <property type="entry name" value="Lambda_DNA-bd_dom_sf"/>
</dbReference>
<protein>
    <submittedName>
        <fullName evidence="2">XRE family transcriptional regulator</fullName>
    </submittedName>
</protein>
<feature type="domain" description="HTH cro/C1-type" evidence="1">
    <location>
        <begin position="15"/>
        <end position="68"/>
    </location>
</feature>
<evidence type="ECO:0000313" key="3">
    <source>
        <dbReference type="Proteomes" id="UP000077271"/>
    </source>
</evidence>
<dbReference type="GO" id="GO:0003677">
    <property type="term" value="F:DNA binding"/>
    <property type="evidence" value="ECO:0007669"/>
    <property type="project" value="InterPro"/>
</dbReference>
<dbReference type="AlphaFoldDB" id="A0A177KP96"/>
<dbReference type="OrthoDB" id="1796720at2"/>
<evidence type="ECO:0000313" key="2">
    <source>
        <dbReference type="EMBL" id="OAH55192.1"/>
    </source>
</evidence>
<organism evidence="2 3">
    <name type="scientific">Domibacillus aminovorans</name>
    <dbReference type="NCBI Taxonomy" id="29332"/>
    <lineage>
        <taxon>Bacteria</taxon>
        <taxon>Bacillati</taxon>
        <taxon>Bacillota</taxon>
        <taxon>Bacilli</taxon>
        <taxon>Bacillales</taxon>
        <taxon>Bacillaceae</taxon>
        <taxon>Domibacillus</taxon>
    </lineage>
</organism>
<evidence type="ECO:0000259" key="1">
    <source>
        <dbReference type="PROSITE" id="PS50943"/>
    </source>
</evidence>
<sequence length="162" mass="18846">MNEEDVISIVSKKAKLIRHEKGYTQEKMAEVLGISKKTLVQIEKDRTPASWTCVVAICALFGDSEVIQAALGEEPLEVIETMVHGRVDRPKEKTLGGKVWWKQMKNEKGFVLQQNVISKHYRIIDMDHYRWFSSFEKDETFMYFDELLKNHPINPPFCRGRS</sequence>
<dbReference type="Pfam" id="PF13560">
    <property type="entry name" value="HTH_31"/>
    <property type="match status" value="1"/>
</dbReference>
<dbReference type="RefSeq" id="WP_063975039.1">
    <property type="nucleotide sequence ID" value="NZ_LQWZ01000026.1"/>
</dbReference>
<proteinExistence type="predicted"/>
<dbReference type="Gene3D" id="1.10.260.40">
    <property type="entry name" value="lambda repressor-like DNA-binding domains"/>
    <property type="match status" value="1"/>
</dbReference>
<reference evidence="2 3" key="1">
    <citation type="submission" date="2016-01" db="EMBL/GenBank/DDBJ databases">
        <title>Investigation of taxonomic status of Bacillus aminovorans.</title>
        <authorList>
            <person name="Verma A."/>
            <person name="Pal Y."/>
            <person name="Krishnamurthi S."/>
        </authorList>
    </citation>
    <scope>NUCLEOTIDE SEQUENCE [LARGE SCALE GENOMIC DNA]</scope>
    <source>
        <strain evidence="2 3">DSM 4337</strain>
    </source>
</reference>
<dbReference type="SMART" id="SM00530">
    <property type="entry name" value="HTH_XRE"/>
    <property type="match status" value="1"/>
</dbReference>
<dbReference type="Proteomes" id="UP000077271">
    <property type="component" value="Unassembled WGS sequence"/>
</dbReference>
<comment type="caution">
    <text evidence="2">The sequence shown here is derived from an EMBL/GenBank/DDBJ whole genome shotgun (WGS) entry which is preliminary data.</text>
</comment>
<dbReference type="EMBL" id="LQWZ01000026">
    <property type="protein sequence ID" value="OAH55192.1"/>
    <property type="molecule type" value="Genomic_DNA"/>
</dbReference>
<accession>A0A177KP96</accession>
<dbReference type="SUPFAM" id="SSF47413">
    <property type="entry name" value="lambda repressor-like DNA-binding domains"/>
    <property type="match status" value="1"/>
</dbReference>
<gene>
    <name evidence="2" type="ORF">AWH48_20220</name>
</gene>
<dbReference type="InterPro" id="IPR001387">
    <property type="entry name" value="Cro/C1-type_HTH"/>
</dbReference>